<feature type="region of interest" description="Disordered" evidence="3">
    <location>
        <begin position="580"/>
        <end position="599"/>
    </location>
</feature>
<keyword evidence="1" id="KW-0378">Hydrolase</keyword>
<dbReference type="PANTHER" id="PTHR36447:SF1">
    <property type="entry name" value="BETA-GALACTOSIDASE GANA"/>
    <property type="match status" value="1"/>
</dbReference>
<dbReference type="GO" id="GO:0005509">
    <property type="term" value="F:calcium ion binding"/>
    <property type="evidence" value="ECO:0007669"/>
    <property type="project" value="InterPro"/>
</dbReference>
<sequence>MKNRNDLLACLVLLLGLSFSTARGSGGVIHAIKLPSNALVSEPAPVNRQRYLGVTIFNFENDPRVDDERIEHSAAAGCNAVEITINWDRVYPTRQSVANWKVVDSHVQTALRLGLKIALRIHVGREIKMLGDFWETNETMQAADGSRSTGSGITQFSYAHQPTIELAKDFVKETTRRYLYLQQQNKLLFFSVVASPALESEYSPVLDKADGDKVVIAFDYSDPMKTAFRQWLQEKFTLSDLNKRWNTGFGDWNAVVPPGNTTSDPRGIFSANRRGLDWYVFRHRLLERFLNDITNTIKGVDGSIRVVNQHGAVWDRLSGLRGTYAFKSLNQNSDGLKFNDGPTYNHRFSMDIVRSNLKPGAFMINAVDGMFWQTVSIGTYYDQVKECFDHGASMLTLANFGGKDARATLTQLVDRVVDAGLLNQPVTQVQTGGSISYKLSEILRDTYTPITNRWTDQYNKSGKKPVQVTLIEDLLDEMDEPAQPDGNKAPQVITAYADRDATVGKPFNLAVSKSHFRDADGTIAKVEVSGLAAGLSYNASTNLIAGTPTSVATLSVTVKATDNDGATGTDAFLIRVKSATEPAPAPEPEPEPEGPVTGSFDGYLDKVECGTMRGWAWDRNKPDASVTIEFSADGQVIGTAEADIYRTDLDDAGKGNGKHAYSFPTPASLKDGNAHQISAKVRNSTFTLKYAPKALTCPSPARASVASAERGLSVTVLGNPVGEQTSVEVRGVEGKSVRFQLSDVRGRIISERAVETAGVVEKQQFNLGRELTGLLLLRVVSGQQAVTVKMLKP</sequence>
<keyword evidence="2" id="KW-0326">Glycosidase</keyword>
<dbReference type="InterPro" id="IPR013783">
    <property type="entry name" value="Ig-like_fold"/>
</dbReference>
<dbReference type="RefSeq" id="WP_114404900.1">
    <property type="nucleotide sequence ID" value="NZ_QOWE01000003.1"/>
</dbReference>
<dbReference type="Proteomes" id="UP000253383">
    <property type="component" value="Unassembled WGS sequence"/>
</dbReference>
<dbReference type="SUPFAM" id="SSF49313">
    <property type="entry name" value="Cadherin-like"/>
    <property type="match status" value="1"/>
</dbReference>
<dbReference type="Pfam" id="PF02449">
    <property type="entry name" value="Glyco_hydro_42"/>
    <property type="match status" value="1"/>
</dbReference>
<dbReference type="SUPFAM" id="SSF51445">
    <property type="entry name" value="(Trans)glycosidases"/>
    <property type="match status" value="1"/>
</dbReference>
<dbReference type="PANTHER" id="PTHR36447">
    <property type="entry name" value="BETA-GALACTOSIDASE GANA"/>
    <property type="match status" value="1"/>
</dbReference>
<dbReference type="GO" id="GO:0005975">
    <property type="term" value="P:carbohydrate metabolic process"/>
    <property type="evidence" value="ECO:0007669"/>
    <property type="project" value="InterPro"/>
</dbReference>
<accession>A0A368JVL1</accession>
<evidence type="ECO:0000256" key="3">
    <source>
        <dbReference type="SAM" id="MobiDB-lite"/>
    </source>
</evidence>
<dbReference type="InterPro" id="IPR006644">
    <property type="entry name" value="Cadg"/>
</dbReference>
<evidence type="ECO:0000256" key="2">
    <source>
        <dbReference type="ARBA" id="ARBA00023295"/>
    </source>
</evidence>
<protein>
    <recommendedName>
        <fullName evidence="5">Dystroglycan-type cadherin-like domain-containing protein</fullName>
    </recommendedName>
</protein>
<dbReference type="InterPro" id="IPR003476">
    <property type="entry name" value="Glyco_hydro_42"/>
</dbReference>
<dbReference type="Pfam" id="PF05345">
    <property type="entry name" value="He_PIG"/>
    <property type="match status" value="1"/>
</dbReference>
<dbReference type="Gene3D" id="3.20.20.80">
    <property type="entry name" value="Glycosidases"/>
    <property type="match status" value="1"/>
</dbReference>
<dbReference type="OrthoDB" id="900954at2"/>
<evidence type="ECO:0000313" key="6">
    <source>
        <dbReference type="EMBL" id="RCR70986.1"/>
    </source>
</evidence>
<feature type="domain" description="Dystroglycan-type cadherin-like" evidence="5">
    <location>
        <begin position="491"/>
        <end position="583"/>
    </location>
</feature>
<feature type="chain" id="PRO_5016770433" description="Dystroglycan-type cadherin-like domain-containing protein" evidence="4">
    <location>
        <begin position="25"/>
        <end position="793"/>
    </location>
</feature>
<gene>
    <name evidence="6" type="ORF">DUE52_05210</name>
</gene>
<dbReference type="Gene3D" id="2.60.40.10">
    <property type="entry name" value="Immunoglobulins"/>
    <property type="match status" value="1"/>
</dbReference>
<dbReference type="GO" id="GO:0004565">
    <property type="term" value="F:beta-galactosidase activity"/>
    <property type="evidence" value="ECO:0007669"/>
    <property type="project" value="InterPro"/>
</dbReference>
<keyword evidence="7" id="KW-1185">Reference proteome</keyword>
<dbReference type="GO" id="GO:0016020">
    <property type="term" value="C:membrane"/>
    <property type="evidence" value="ECO:0007669"/>
    <property type="project" value="InterPro"/>
</dbReference>
<evidence type="ECO:0000256" key="4">
    <source>
        <dbReference type="SAM" id="SignalP"/>
    </source>
</evidence>
<dbReference type="InterPro" id="IPR013529">
    <property type="entry name" value="Glyco_hydro_42_N"/>
</dbReference>
<feature type="signal peptide" evidence="4">
    <location>
        <begin position="1"/>
        <end position="24"/>
    </location>
</feature>
<dbReference type="AlphaFoldDB" id="A0A368JVL1"/>
<organism evidence="6 7">
    <name type="scientific">Larkinella punicea</name>
    <dbReference type="NCBI Taxonomy" id="2315727"/>
    <lineage>
        <taxon>Bacteria</taxon>
        <taxon>Pseudomonadati</taxon>
        <taxon>Bacteroidota</taxon>
        <taxon>Cytophagia</taxon>
        <taxon>Cytophagales</taxon>
        <taxon>Spirosomataceae</taxon>
        <taxon>Larkinella</taxon>
    </lineage>
</organism>
<evidence type="ECO:0000259" key="5">
    <source>
        <dbReference type="SMART" id="SM00736"/>
    </source>
</evidence>
<keyword evidence="4" id="KW-0732">Signal</keyword>
<dbReference type="InterPro" id="IPR017853">
    <property type="entry name" value="GH"/>
</dbReference>
<evidence type="ECO:0000313" key="7">
    <source>
        <dbReference type="Proteomes" id="UP000253383"/>
    </source>
</evidence>
<dbReference type="SMART" id="SM00736">
    <property type="entry name" value="CADG"/>
    <property type="match status" value="1"/>
</dbReference>
<dbReference type="GO" id="GO:0009341">
    <property type="term" value="C:beta-galactosidase complex"/>
    <property type="evidence" value="ECO:0007669"/>
    <property type="project" value="InterPro"/>
</dbReference>
<dbReference type="InterPro" id="IPR015919">
    <property type="entry name" value="Cadherin-like_sf"/>
</dbReference>
<comment type="caution">
    <text evidence="6">The sequence shown here is derived from an EMBL/GenBank/DDBJ whole genome shotgun (WGS) entry which is preliminary data.</text>
</comment>
<dbReference type="EMBL" id="QOWE01000003">
    <property type="protein sequence ID" value="RCR70986.1"/>
    <property type="molecule type" value="Genomic_DNA"/>
</dbReference>
<proteinExistence type="predicted"/>
<name>A0A368JVL1_9BACT</name>
<evidence type="ECO:0000256" key="1">
    <source>
        <dbReference type="ARBA" id="ARBA00022801"/>
    </source>
</evidence>
<reference evidence="6 7" key="1">
    <citation type="submission" date="2018-07" db="EMBL/GenBank/DDBJ databases">
        <title>Genome analysis of Larkinella rosea.</title>
        <authorList>
            <person name="Zhou Z."/>
            <person name="Wang G."/>
        </authorList>
    </citation>
    <scope>NUCLEOTIDE SEQUENCE [LARGE SCALE GENOMIC DNA]</scope>
    <source>
        <strain evidence="7">zzj9</strain>
    </source>
</reference>